<keyword evidence="2" id="KW-0813">Transport</keyword>
<evidence type="ECO:0000256" key="8">
    <source>
        <dbReference type="ARBA" id="ARBA00023136"/>
    </source>
</evidence>
<feature type="transmembrane region" description="Helical" evidence="12">
    <location>
        <begin position="396"/>
        <end position="414"/>
    </location>
</feature>
<feature type="region of interest" description="Disordered" evidence="11">
    <location>
        <begin position="1"/>
        <end position="25"/>
    </location>
</feature>
<evidence type="ECO:0000256" key="3">
    <source>
        <dbReference type="ARBA" id="ARBA00022475"/>
    </source>
</evidence>
<evidence type="ECO:0000256" key="9">
    <source>
        <dbReference type="ARBA" id="ARBA00035611"/>
    </source>
</evidence>
<feature type="compositionally biased region" description="Polar residues" evidence="11">
    <location>
        <begin position="1"/>
        <end position="20"/>
    </location>
</feature>
<comment type="caution">
    <text evidence="13">The sequence shown here is derived from an EMBL/GenBank/DDBJ whole genome shotgun (WGS) entry which is preliminary data.</text>
</comment>
<keyword evidence="8 12" id="KW-0472">Membrane</keyword>
<evidence type="ECO:0000256" key="12">
    <source>
        <dbReference type="SAM" id="Phobius"/>
    </source>
</evidence>
<feature type="transmembrane region" description="Helical" evidence="12">
    <location>
        <begin position="153"/>
        <end position="172"/>
    </location>
</feature>
<proteinExistence type="predicted"/>
<evidence type="ECO:0000313" key="14">
    <source>
        <dbReference type="Proteomes" id="UP001147700"/>
    </source>
</evidence>
<keyword evidence="5" id="KW-0762">Sugar transport</keyword>
<dbReference type="CDD" id="cd06579">
    <property type="entry name" value="TM_PBP1_transp_AraH_like"/>
    <property type="match status" value="1"/>
</dbReference>
<comment type="function">
    <text evidence="9">Part of the binding-protein-dependent transport system for D-xylose. Probably responsible for the translocation of the substrate across the membrane.</text>
</comment>
<evidence type="ECO:0000256" key="1">
    <source>
        <dbReference type="ARBA" id="ARBA00004651"/>
    </source>
</evidence>
<comment type="subcellular location">
    <subcellularLocation>
        <location evidence="1">Cell membrane</location>
        <topology evidence="1">Multi-pass membrane protein</topology>
    </subcellularLocation>
</comment>
<dbReference type="PANTHER" id="PTHR32196:SF32">
    <property type="entry name" value="XYLOSE TRANSPORT SYSTEM PERMEASE PROTEIN XYLH"/>
    <property type="match status" value="1"/>
</dbReference>
<feature type="transmembrane region" description="Helical" evidence="12">
    <location>
        <begin position="72"/>
        <end position="94"/>
    </location>
</feature>
<keyword evidence="7 12" id="KW-1133">Transmembrane helix</keyword>
<feature type="transmembrane region" description="Helical" evidence="12">
    <location>
        <begin position="371"/>
        <end position="390"/>
    </location>
</feature>
<reference evidence="13" key="1">
    <citation type="submission" date="2022-10" db="EMBL/GenBank/DDBJ databases">
        <title>The WGS of Solirubrobacter sp. CPCC 204708.</title>
        <authorList>
            <person name="Jiang Z."/>
        </authorList>
    </citation>
    <scope>NUCLEOTIDE SEQUENCE</scope>
    <source>
        <strain evidence="13">CPCC 204708</strain>
    </source>
</reference>
<feature type="transmembrane region" description="Helical" evidence="12">
    <location>
        <begin position="192"/>
        <end position="216"/>
    </location>
</feature>
<dbReference type="InterPro" id="IPR001851">
    <property type="entry name" value="ABC_transp_permease"/>
</dbReference>
<keyword evidence="6 12" id="KW-0812">Transmembrane</keyword>
<keyword evidence="3" id="KW-1003">Cell membrane</keyword>
<dbReference type="PANTHER" id="PTHR32196">
    <property type="entry name" value="ABC TRANSPORTER PERMEASE PROTEIN YPHD-RELATED-RELATED"/>
    <property type="match status" value="1"/>
</dbReference>
<evidence type="ECO:0000256" key="6">
    <source>
        <dbReference type="ARBA" id="ARBA00022692"/>
    </source>
</evidence>
<evidence type="ECO:0000256" key="11">
    <source>
        <dbReference type="SAM" id="MobiDB-lite"/>
    </source>
</evidence>
<name>A0ABT4RVD1_9ACTN</name>
<evidence type="ECO:0000256" key="7">
    <source>
        <dbReference type="ARBA" id="ARBA00022989"/>
    </source>
</evidence>
<dbReference type="Pfam" id="PF02653">
    <property type="entry name" value="BPD_transp_2"/>
    <property type="match status" value="1"/>
</dbReference>
<dbReference type="EMBL" id="JAPCID010000079">
    <property type="protein sequence ID" value="MDA0142221.1"/>
    <property type="molecule type" value="Genomic_DNA"/>
</dbReference>
<dbReference type="RefSeq" id="WP_202957809.1">
    <property type="nucleotide sequence ID" value="NZ_JAPCID010000079.1"/>
</dbReference>
<organism evidence="13 14">
    <name type="scientific">Solirubrobacter deserti</name>
    <dbReference type="NCBI Taxonomy" id="2282478"/>
    <lineage>
        <taxon>Bacteria</taxon>
        <taxon>Bacillati</taxon>
        <taxon>Actinomycetota</taxon>
        <taxon>Thermoleophilia</taxon>
        <taxon>Solirubrobacterales</taxon>
        <taxon>Solirubrobacteraceae</taxon>
        <taxon>Solirubrobacter</taxon>
    </lineage>
</organism>
<feature type="transmembrane region" description="Helical" evidence="12">
    <location>
        <begin position="228"/>
        <end position="249"/>
    </location>
</feature>
<evidence type="ECO:0000256" key="5">
    <source>
        <dbReference type="ARBA" id="ARBA00022597"/>
    </source>
</evidence>
<dbReference type="Proteomes" id="UP001147700">
    <property type="component" value="Unassembled WGS sequence"/>
</dbReference>
<sequence>MSTTQSDSAQVSQFDLETTPGQGGIGEAASGYWERIKGGDLGALPAVIGAVVLVIVFGIMEPDSFLTEQNFANLLNQGAAIMVLAMGLVFVLLLGEIDLSAGFTAGTGAAILGVTLTNHGWAWPLSIAAALLTGVAIGLAIALLVARLGIPSFVVSLAFFLGLQGAMLLIIGEGGTIPIRDDAVLSVMNKNMPVALGWLLALIVIAGFAFFQFWAMRTRKKAGLPTPAISVLAVKVGALAVVVLALIWLLQQERQRPNAPIVIQGVPWVVPLVVALVVVLTFLLMRTSFGRHVYAVGGNAEAARRAGINVPNIKTLCFILGSTLAIVAGILLASRDNSVSPTTGGAQTLLYAVGAAVIGGTSLFGGRGRIVDAVTGGLVVAIIANGLPLVTQKSGVQFIINGLVLLLAASVDAISRRRAAATGR</sequence>
<feature type="transmembrane region" description="Helical" evidence="12">
    <location>
        <begin position="261"/>
        <end position="284"/>
    </location>
</feature>
<protein>
    <recommendedName>
        <fullName evidence="10">Xylose transport system permease protein XylH</fullName>
    </recommendedName>
</protein>
<keyword evidence="4" id="KW-0997">Cell inner membrane</keyword>
<feature type="transmembrane region" description="Helical" evidence="12">
    <location>
        <begin position="313"/>
        <end position="333"/>
    </location>
</feature>
<evidence type="ECO:0000256" key="10">
    <source>
        <dbReference type="ARBA" id="ARBA00035686"/>
    </source>
</evidence>
<feature type="transmembrane region" description="Helical" evidence="12">
    <location>
        <begin position="127"/>
        <end position="146"/>
    </location>
</feature>
<evidence type="ECO:0000256" key="4">
    <source>
        <dbReference type="ARBA" id="ARBA00022519"/>
    </source>
</evidence>
<gene>
    <name evidence="13" type="ORF">OJ962_32350</name>
</gene>
<feature type="transmembrane region" description="Helical" evidence="12">
    <location>
        <begin position="41"/>
        <end position="60"/>
    </location>
</feature>
<accession>A0ABT4RVD1</accession>
<feature type="transmembrane region" description="Helical" evidence="12">
    <location>
        <begin position="345"/>
        <end position="364"/>
    </location>
</feature>
<evidence type="ECO:0000313" key="13">
    <source>
        <dbReference type="EMBL" id="MDA0142221.1"/>
    </source>
</evidence>
<feature type="transmembrane region" description="Helical" evidence="12">
    <location>
        <begin position="101"/>
        <end position="121"/>
    </location>
</feature>
<keyword evidence="14" id="KW-1185">Reference proteome</keyword>
<evidence type="ECO:0000256" key="2">
    <source>
        <dbReference type="ARBA" id="ARBA00022448"/>
    </source>
</evidence>